<accession>A0A178EP50</accession>
<proteinExistence type="predicted"/>
<dbReference type="AlphaFoldDB" id="A0A178EP50"/>
<comment type="caution">
    <text evidence="1">The sequence shown here is derived from an EMBL/GenBank/DDBJ whole genome shotgun (WGS) entry which is preliminary data.</text>
</comment>
<reference evidence="1 2" key="1">
    <citation type="submission" date="2016-05" db="EMBL/GenBank/DDBJ databases">
        <title>Genome sequencing of Trichophyton rubrum CMCC(F)T1i isolated from hair.</title>
        <authorList>
            <person name="Zhan P."/>
            <person name="Tao Y."/>
            <person name="Liu W."/>
        </authorList>
    </citation>
    <scope>NUCLEOTIDE SEQUENCE [LARGE SCALE GENOMIC DNA]</scope>
    <source>
        <strain evidence="2">CMCC(F)T1i</strain>
    </source>
</reference>
<dbReference type="Proteomes" id="UP000243015">
    <property type="component" value="Unassembled WGS sequence"/>
</dbReference>
<dbReference type="EMBL" id="LHPM01000019">
    <property type="protein sequence ID" value="OAL61830.1"/>
    <property type="molecule type" value="Genomic_DNA"/>
</dbReference>
<sequence length="67" mass="7524">MAGDDLHVAKRHGIEETARSTWLALGEMAEDKTPNVNSSAQQNWDLEALETISRISRNISRRRSTDS</sequence>
<organism evidence="1 2">
    <name type="scientific">Trichophyton rubrum</name>
    <name type="common">Athlete's foot fungus</name>
    <name type="synonym">Epidermophyton rubrum</name>
    <dbReference type="NCBI Taxonomy" id="5551"/>
    <lineage>
        <taxon>Eukaryota</taxon>
        <taxon>Fungi</taxon>
        <taxon>Dikarya</taxon>
        <taxon>Ascomycota</taxon>
        <taxon>Pezizomycotina</taxon>
        <taxon>Eurotiomycetes</taxon>
        <taxon>Eurotiomycetidae</taxon>
        <taxon>Onygenales</taxon>
        <taxon>Arthrodermataceae</taxon>
        <taxon>Trichophyton</taxon>
    </lineage>
</organism>
<name>A0A178EP50_TRIRU</name>
<protein>
    <submittedName>
        <fullName evidence="1">Uncharacterized protein</fullName>
    </submittedName>
</protein>
<evidence type="ECO:0000313" key="2">
    <source>
        <dbReference type="Proteomes" id="UP000243015"/>
    </source>
</evidence>
<gene>
    <name evidence="1" type="ORF">A7C99_6400</name>
</gene>
<evidence type="ECO:0000313" key="1">
    <source>
        <dbReference type="EMBL" id="OAL61830.1"/>
    </source>
</evidence>